<accession>A0A317T9X4</accession>
<evidence type="ECO:0000313" key="2">
    <source>
        <dbReference type="Proteomes" id="UP000246278"/>
    </source>
</evidence>
<gene>
    <name evidence="1" type="ORF">CR164_01220</name>
</gene>
<keyword evidence="2" id="KW-1185">Reference proteome</keyword>
<dbReference type="AlphaFoldDB" id="A0A317T9X4"/>
<evidence type="ECO:0000313" key="1">
    <source>
        <dbReference type="EMBL" id="PWW83210.1"/>
    </source>
</evidence>
<reference evidence="2" key="1">
    <citation type="submission" date="2017-10" db="EMBL/GenBank/DDBJ databases">
        <authorList>
            <person name="Gaisin V.A."/>
            <person name="Rysina M.S."/>
            <person name="Grouzdev D.S."/>
        </authorList>
    </citation>
    <scope>NUCLEOTIDE SEQUENCE [LARGE SCALE GENOMIC DNA]</scope>
    <source>
        <strain evidence="2">V1</strain>
    </source>
</reference>
<name>A0A317T9X4_9CHLB</name>
<dbReference type="Proteomes" id="UP000246278">
    <property type="component" value="Unassembled WGS sequence"/>
</dbReference>
<dbReference type="EMBL" id="PDNZ01000001">
    <property type="protein sequence ID" value="PWW83210.1"/>
    <property type="molecule type" value="Genomic_DNA"/>
</dbReference>
<proteinExistence type="predicted"/>
<comment type="caution">
    <text evidence="1">The sequence shown here is derived from an EMBL/GenBank/DDBJ whole genome shotgun (WGS) entry which is preliminary data.</text>
</comment>
<dbReference type="RefSeq" id="WP_110022092.1">
    <property type="nucleotide sequence ID" value="NZ_PDNZ01000001.1"/>
</dbReference>
<organism evidence="1 2">
    <name type="scientific">Prosthecochloris marina</name>
    <dbReference type="NCBI Taxonomy" id="2017681"/>
    <lineage>
        <taxon>Bacteria</taxon>
        <taxon>Pseudomonadati</taxon>
        <taxon>Chlorobiota</taxon>
        <taxon>Chlorobiia</taxon>
        <taxon>Chlorobiales</taxon>
        <taxon>Chlorobiaceae</taxon>
        <taxon>Prosthecochloris</taxon>
    </lineage>
</organism>
<dbReference type="OrthoDB" id="594021at2"/>
<protein>
    <submittedName>
        <fullName evidence="1">Uncharacterized protein</fullName>
    </submittedName>
</protein>
<sequence>MTSIDTLYGRLAGVTFDPLFSTKKVDGCIVSKKNILTTPFGELIPQFETEDIGRRSKKPVYFFKSGAVKSLPLQHQTKVKTPFGEIPAELITFYESGAIKRIFPLDGKLSGFWSWQNELTLAEESTLDTPTGYIKAKLLSLQFYEQGGLKSLTLWPGEKATISTPYGEKVFRKGAAFYENGTLRSFEPQKKTEIPTPIGIMIAFDNEPNGIHGDLNSLQFNKDGLVSGLSTIDNEVSVYFPGGGKQIFKPGVKNNVCGDERKISVPLKIRFEKDAVFFNNSAPFRLDLYSFDVRKHSLKTSLPAYACTG</sequence>